<name>A0ABX0LL45_9BURK</name>
<protein>
    <submittedName>
        <fullName evidence="2">Uncharacterized protein</fullName>
    </submittedName>
</protein>
<gene>
    <name evidence="2" type="ORF">F0185_03605</name>
</gene>
<feature type="compositionally biased region" description="Pro residues" evidence="1">
    <location>
        <begin position="11"/>
        <end position="29"/>
    </location>
</feature>
<evidence type="ECO:0000313" key="3">
    <source>
        <dbReference type="Proteomes" id="UP000785613"/>
    </source>
</evidence>
<organism evidence="2 3">
    <name type="scientific">Massilia rubra</name>
    <dbReference type="NCBI Taxonomy" id="2607910"/>
    <lineage>
        <taxon>Bacteria</taxon>
        <taxon>Pseudomonadati</taxon>
        <taxon>Pseudomonadota</taxon>
        <taxon>Betaproteobacteria</taxon>
        <taxon>Burkholderiales</taxon>
        <taxon>Oxalobacteraceae</taxon>
        <taxon>Telluria group</taxon>
        <taxon>Massilia</taxon>
    </lineage>
</organism>
<dbReference type="Proteomes" id="UP000785613">
    <property type="component" value="Unassembled WGS sequence"/>
</dbReference>
<reference evidence="2 3" key="1">
    <citation type="submission" date="2019-09" db="EMBL/GenBank/DDBJ databases">
        <title>Taxonomy of Antarctic Massilia spp.: description of Massilia rubra sp. nov., Massilia aquatica sp. nov., Massilia mucilaginosa sp. nov., Massilia frigida sp. nov. isolated from streams, lakes and regoliths.</title>
        <authorList>
            <person name="Holochova P."/>
            <person name="Sedlacek I."/>
            <person name="Kralova S."/>
            <person name="Maslanova I."/>
            <person name="Busse H.-J."/>
            <person name="Stankova E."/>
            <person name="Vrbovska V."/>
            <person name="Kovarovic V."/>
            <person name="Bartak M."/>
            <person name="Svec P."/>
            <person name="Pantucek R."/>
        </authorList>
    </citation>
    <scope>NUCLEOTIDE SEQUENCE [LARGE SCALE GENOMIC DNA]</scope>
    <source>
        <strain evidence="2 3">CCM 8692</strain>
    </source>
</reference>
<dbReference type="EMBL" id="VUYU01000002">
    <property type="protein sequence ID" value="NHZ32677.1"/>
    <property type="molecule type" value="Genomic_DNA"/>
</dbReference>
<proteinExistence type="predicted"/>
<evidence type="ECO:0000256" key="1">
    <source>
        <dbReference type="SAM" id="MobiDB-lite"/>
    </source>
</evidence>
<comment type="caution">
    <text evidence="2">The sequence shown here is derived from an EMBL/GenBank/DDBJ whole genome shotgun (WGS) entry which is preliminary data.</text>
</comment>
<keyword evidence="3" id="KW-1185">Reference proteome</keyword>
<feature type="region of interest" description="Disordered" evidence="1">
    <location>
        <begin position="1"/>
        <end position="31"/>
    </location>
</feature>
<sequence length="67" mass="6994">MHHLAMVAGSPVPPPRMAVPGRPRTPAPVRPASRIDCMRRCGSDGFCDPSSASGCGGEYCLAGRDQV</sequence>
<evidence type="ECO:0000313" key="2">
    <source>
        <dbReference type="EMBL" id="NHZ32677.1"/>
    </source>
</evidence>
<accession>A0ABX0LL45</accession>